<reference evidence="3 4" key="1">
    <citation type="journal article" date="2013" name="PLoS Genet.">
        <title>Plant-symbiotic fungi as chemical engineers: Multi-genome analysis of the Clavicipitaceae reveals dynamics of alkaloid loci.</title>
        <authorList>
            <person name="Schardl C.L."/>
            <person name="Young C.A."/>
            <person name="Hesse U."/>
            <person name="Amyotte S.G."/>
            <person name="Andreeva K."/>
            <person name="Calie P.J."/>
            <person name="Fleetwood D.J."/>
            <person name="Haws D.C."/>
            <person name="Moore N."/>
            <person name="Oeser B."/>
            <person name="Panaccione D.G."/>
            <person name="Schweri K.K."/>
            <person name="Voisey C.R."/>
            <person name="Farman M.L."/>
            <person name="Jaromczyk J.W."/>
            <person name="Roe B.A."/>
            <person name="O'Sullivan D.M."/>
            <person name="Scott B."/>
            <person name="Tudzynski P."/>
            <person name="An Z."/>
            <person name="Arnaoudova E.G."/>
            <person name="Bullock C.T."/>
            <person name="Charlton N.D."/>
            <person name="Chen L."/>
            <person name="Cox M."/>
            <person name="Dinkins R.D."/>
            <person name="Florea S."/>
            <person name="Glenn A.E."/>
            <person name="Gordon A."/>
            <person name="Gueldener U."/>
            <person name="Harris D.R."/>
            <person name="Hollin W."/>
            <person name="Jaromczyk J."/>
            <person name="Johnson R.D."/>
            <person name="Khan A.K."/>
            <person name="Leistner E."/>
            <person name="Leuchtmann A."/>
            <person name="Li C."/>
            <person name="Liu J."/>
            <person name="Liu J."/>
            <person name="Liu M."/>
            <person name="Mace W."/>
            <person name="Machado C."/>
            <person name="Nagabhyru P."/>
            <person name="Pan J."/>
            <person name="Schmid J."/>
            <person name="Sugawara K."/>
            <person name="Steiner U."/>
            <person name="Takach J.E."/>
            <person name="Tanaka E."/>
            <person name="Webb J.S."/>
            <person name="Wilson E.V."/>
            <person name="Wiseman J.L."/>
            <person name="Yoshida R."/>
            <person name="Zeng Z."/>
        </authorList>
    </citation>
    <scope>NUCLEOTIDE SEQUENCE [LARGE SCALE GENOMIC DNA]</scope>
    <source>
        <strain evidence="3 4">20.1</strain>
    </source>
</reference>
<feature type="region of interest" description="Disordered" evidence="2">
    <location>
        <begin position="1"/>
        <end position="30"/>
    </location>
</feature>
<dbReference type="STRING" id="1111077.M1W253"/>
<evidence type="ECO:0000313" key="3">
    <source>
        <dbReference type="EMBL" id="CCE27360.1"/>
    </source>
</evidence>
<organism evidence="3 4">
    <name type="scientific">Claviceps purpurea (strain 20.1)</name>
    <name type="common">Ergot fungus</name>
    <name type="synonym">Sphacelia segetum</name>
    <dbReference type="NCBI Taxonomy" id="1111077"/>
    <lineage>
        <taxon>Eukaryota</taxon>
        <taxon>Fungi</taxon>
        <taxon>Dikarya</taxon>
        <taxon>Ascomycota</taxon>
        <taxon>Pezizomycotina</taxon>
        <taxon>Sordariomycetes</taxon>
        <taxon>Hypocreomycetidae</taxon>
        <taxon>Hypocreales</taxon>
        <taxon>Clavicipitaceae</taxon>
        <taxon>Claviceps</taxon>
    </lineage>
</organism>
<gene>
    <name evidence="3" type="ORF">CPUR_00834</name>
</gene>
<dbReference type="AlphaFoldDB" id="M1W253"/>
<name>M1W253_CLAP2</name>
<keyword evidence="4" id="KW-1185">Reference proteome</keyword>
<comment type="caution">
    <text evidence="3">The sequence shown here is derived from an EMBL/GenBank/DDBJ whole genome shotgun (WGS) entry which is preliminary data.</text>
</comment>
<dbReference type="VEuPathDB" id="FungiDB:CPUR_00834"/>
<evidence type="ECO:0000256" key="1">
    <source>
        <dbReference type="SAM" id="Coils"/>
    </source>
</evidence>
<dbReference type="EMBL" id="CAGA01000004">
    <property type="protein sequence ID" value="CCE27360.1"/>
    <property type="molecule type" value="Genomic_DNA"/>
</dbReference>
<proteinExistence type="predicted"/>
<feature type="compositionally biased region" description="Polar residues" evidence="2">
    <location>
        <begin position="137"/>
        <end position="146"/>
    </location>
</feature>
<evidence type="ECO:0000256" key="2">
    <source>
        <dbReference type="SAM" id="MobiDB-lite"/>
    </source>
</evidence>
<protein>
    <recommendedName>
        <fullName evidence="5">BTB domain-containing protein</fullName>
    </recommendedName>
</protein>
<keyword evidence="1" id="KW-0175">Coiled coil</keyword>
<evidence type="ECO:0008006" key="5">
    <source>
        <dbReference type="Google" id="ProtNLM"/>
    </source>
</evidence>
<accession>M1W253</accession>
<dbReference type="OrthoDB" id="5280838at2759"/>
<dbReference type="HOGENOM" id="CLU_024519_1_0_1"/>
<feature type="region of interest" description="Disordered" evidence="2">
    <location>
        <begin position="98"/>
        <end position="149"/>
    </location>
</feature>
<dbReference type="PANTHER" id="PTHR38119">
    <property type="entry name" value="BTB DOMAIN-CONTAINING PROTEIN-RELATED"/>
    <property type="match status" value="1"/>
</dbReference>
<feature type="compositionally biased region" description="Basic and acidic residues" evidence="2">
    <location>
        <begin position="111"/>
        <end position="122"/>
    </location>
</feature>
<dbReference type="eggNOG" id="ENOG502RPQ7">
    <property type="taxonomic scope" value="Eukaryota"/>
</dbReference>
<feature type="coiled-coil region" evidence="1">
    <location>
        <begin position="350"/>
        <end position="377"/>
    </location>
</feature>
<feature type="region of interest" description="Disordered" evidence="2">
    <location>
        <begin position="177"/>
        <end position="209"/>
    </location>
</feature>
<dbReference type="PANTHER" id="PTHR38119:SF1">
    <property type="entry name" value="BTB DOMAIN-CONTAINING PROTEIN"/>
    <property type="match status" value="1"/>
</dbReference>
<evidence type="ECO:0000313" key="4">
    <source>
        <dbReference type="Proteomes" id="UP000016801"/>
    </source>
</evidence>
<sequence>MVSHQPSSASTTAASRRRKQRPRLAPSRAERLSQFPVDASSYVRKDEYPIFAHTGDVEITIRGAIAADGVETVSNTYLLHQHILARCSGFFAAGTSSQWSKAQPEPASGNERARDIADDGDRGGGGGGGGDKDGRGSTQNTLGSTRPTRRWKYELDHGTIYDDTPMLVQTDPFPAAKVGSARADDSQPSSPSLCGPGSGGPVALQPEDGPPATLNASQRIFDAKPNMREVLLVADKFLLRNYDNFFRTFYNIRPMLVDADVYTAYDQCESLLNLADQYDALAVVRPCVEHHLLQFQSSLWESVAILTRSYLQFSCKLRSKVIFKEALIHIVGIWYLGQERPEFEIPDSVLDTAERKVHELEENVSRVESQLFRLNLTTEQGEHVTPTNDHLGWLAVSLFRQWLADSTKPQIGESEGGDNHHSDDNNGYKTPPFSICRIFRYLGSERPSNFLEHYGYEEFLALNPQLHTRENLVYFESRMADLRHLARRLVHPLLRSSLELDVDKFNASGLMRYELVYFTCSTIEDDEIPWPLEPYIPYN</sequence>
<dbReference type="Proteomes" id="UP000016801">
    <property type="component" value="Unassembled WGS sequence"/>
</dbReference>